<keyword evidence="5" id="KW-1185">Reference proteome</keyword>
<keyword evidence="2" id="KW-1133">Transmembrane helix</keyword>
<protein>
    <submittedName>
        <fullName evidence="4">Dienelactone hydrolase family protein</fullName>
    </submittedName>
</protein>
<dbReference type="KEGG" id="puo:RZN69_09340"/>
<dbReference type="SUPFAM" id="SSF53474">
    <property type="entry name" value="alpha/beta-Hydrolases"/>
    <property type="match status" value="1"/>
</dbReference>
<dbReference type="InterPro" id="IPR029058">
    <property type="entry name" value="AB_hydrolase_fold"/>
</dbReference>
<organism evidence="4 5">
    <name type="scientific">Rubellicoccus peritrichatus</name>
    <dbReference type="NCBI Taxonomy" id="3080537"/>
    <lineage>
        <taxon>Bacteria</taxon>
        <taxon>Pseudomonadati</taxon>
        <taxon>Verrucomicrobiota</taxon>
        <taxon>Opitutia</taxon>
        <taxon>Puniceicoccales</taxon>
        <taxon>Cerasicoccaceae</taxon>
        <taxon>Rubellicoccus</taxon>
    </lineage>
</organism>
<evidence type="ECO:0000259" key="3">
    <source>
        <dbReference type="Pfam" id="PF01738"/>
    </source>
</evidence>
<feature type="domain" description="Dienelactone hydrolase" evidence="3">
    <location>
        <begin position="90"/>
        <end position="207"/>
    </location>
</feature>
<reference evidence="4 5" key="1">
    <citation type="submission" date="2023-10" db="EMBL/GenBank/DDBJ databases">
        <title>Rubellicoccus peritrichatus gen. nov., sp. nov., isolated from an algae of coral reef tank.</title>
        <authorList>
            <person name="Luo J."/>
        </authorList>
    </citation>
    <scope>NUCLEOTIDE SEQUENCE [LARGE SCALE GENOMIC DNA]</scope>
    <source>
        <strain evidence="4 5">CR14</strain>
    </source>
</reference>
<evidence type="ECO:0000313" key="4">
    <source>
        <dbReference type="EMBL" id="WOO43293.1"/>
    </source>
</evidence>
<dbReference type="Gene3D" id="3.40.50.1820">
    <property type="entry name" value="alpha/beta hydrolase"/>
    <property type="match status" value="1"/>
</dbReference>
<dbReference type="PANTHER" id="PTHR22946">
    <property type="entry name" value="DIENELACTONE HYDROLASE DOMAIN-CONTAINING PROTEIN-RELATED"/>
    <property type="match status" value="1"/>
</dbReference>
<dbReference type="EMBL" id="CP136920">
    <property type="protein sequence ID" value="WOO43293.1"/>
    <property type="molecule type" value="Genomic_DNA"/>
</dbReference>
<accession>A0AAQ3QX42</accession>
<dbReference type="PANTHER" id="PTHR22946:SF9">
    <property type="entry name" value="POLYKETIDE TRANSFERASE AF380"/>
    <property type="match status" value="1"/>
</dbReference>
<dbReference type="InterPro" id="IPR050261">
    <property type="entry name" value="FrsA_esterase"/>
</dbReference>
<proteinExistence type="predicted"/>
<keyword evidence="1 4" id="KW-0378">Hydrolase</keyword>
<dbReference type="InterPro" id="IPR002925">
    <property type="entry name" value="Dienelactn_hydro"/>
</dbReference>
<dbReference type="Proteomes" id="UP001304300">
    <property type="component" value="Chromosome"/>
</dbReference>
<keyword evidence="2" id="KW-0472">Membrane</keyword>
<sequence length="486" mass="53907">MKKLLDNFTRCGSSRGLRVYSTSLFLIVTASFCSAFTFEDVFFDVPQSLLPNPIPEPTAQLLALQNYPDDDQRLTLVGRLYLPDANVYGPGPYPAVVVMHGSGGVWSNDLIANGLSSQFRKWGELLSGMGYACLCPDSYNPRGIPGNFSSRRPHYDPAIDDDLCSPNYERPKDVIAALTYLQSRADIDSENTALIGFSHGAQTCINAILDVSVDLGVYDVSYIDYVQDEETELWEEVSTDKVVDSPVRIPSDIPFPKLCALYYGGGSHYGYHGSANDTGAGRYMFDRRTNVLMFHGTDDFLMDVDDPEVTPMTGNLYPIKQALASSAQAAALGVDDPLKHHFLLDLVDHSFDGETIADEQDWNTNAESADQKAKRLCREEVLKWLEALLQAVPQLTIENDPLVLGDVDLSSPTNTRLNYQWSYSDDLLNWHSLGSAFDGDGSLMTESTDLGQPGQRFFRLDYAAIEPPIDDPDNDGFFRSYADFSY</sequence>
<dbReference type="Pfam" id="PF01738">
    <property type="entry name" value="DLH"/>
    <property type="match status" value="1"/>
</dbReference>
<evidence type="ECO:0000256" key="2">
    <source>
        <dbReference type="SAM" id="Phobius"/>
    </source>
</evidence>
<evidence type="ECO:0000256" key="1">
    <source>
        <dbReference type="ARBA" id="ARBA00022801"/>
    </source>
</evidence>
<dbReference type="GO" id="GO:0052689">
    <property type="term" value="F:carboxylic ester hydrolase activity"/>
    <property type="evidence" value="ECO:0007669"/>
    <property type="project" value="UniProtKB-ARBA"/>
</dbReference>
<keyword evidence="2" id="KW-0812">Transmembrane</keyword>
<feature type="transmembrane region" description="Helical" evidence="2">
    <location>
        <begin position="20"/>
        <end position="38"/>
    </location>
</feature>
<name>A0AAQ3QX42_9BACT</name>
<evidence type="ECO:0000313" key="5">
    <source>
        <dbReference type="Proteomes" id="UP001304300"/>
    </source>
</evidence>
<dbReference type="AlphaFoldDB" id="A0AAQ3QX42"/>
<dbReference type="RefSeq" id="WP_317835840.1">
    <property type="nucleotide sequence ID" value="NZ_CP136920.1"/>
</dbReference>
<gene>
    <name evidence="4" type="ORF">RZN69_09340</name>
</gene>